<keyword evidence="3" id="KW-1185">Reference proteome</keyword>
<dbReference type="InterPro" id="IPR011646">
    <property type="entry name" value="KAP_P-loop"/>
</dbReference>
<name>A0A1G6JY67_9SPHI</name>
<dbReference type="Proteomes" id="UP000199455">
    <property type="component" value="Unassembled WGS sequence"/>
</dbReference>
<feature type="domain" description="KAP NTPase" evidence="1">
    <location>
        <begin position="27"/>
        <end position="275"/>
    </location>
</feature>
<accession>A0A1G6JY67</accession>
<evidence type="ECO:0000259" key="1">
    <source>
        <dbReference type="Pfam" id="PF07693"/>
    </source>
</evidence>
<reference evidence="3" key="1">
    <citation type="submission" date="2016-10" db="EMBL/GenBank/DDBJ databases">
        <authorList>
            <person name="Varghese N."/>
            <person name="Submissions S."/>
        </authorList>
    </citation>
    <scope>NUCLEOTIDE SEQUENCE [LARGE SCALE GENOMIC DNA]</scope>
    <source>
        <strain evidence="3">DSM 18609</strain>
    </source>
</reference>
<dbReference type="InterPro" id="IPR027417">
    <property type="entry name" value="P-loop_NTPase"/>
</dbReference>
<evidence type="ECO:0000313" key="3">
    <source>
        <dbReference type="Proteomes" id="UP000199455"/>
    </source>
</evidence>
<dbReference type="AlphaFoldDB" id="A0A1G6JY67"/>
<gene>
    <name evidence="2" type="ORF">SAMN04488024_101595</name>
</gene>
<dbReference type="EMBL" id="FMZH01000001">
    <property type="protein sequence ID" value="SDC23729.1"/>
    <property type="molecule type" value="Genomic_DNA"/>
</dbReference>
<dbReference type="SUPFAM" id="SSF52540">
    <property type="entry name" value="P-loop containing nucleoside triphosphate hydrolases"/>
    <property type="match status" value="1"/>
</dbReference>
<organism evidence="2 3">
    <name type="scientific">Pedobacter soli</name>
    <dbReference type="NCBI Taxonomy" id="390242"/>
    <lineage>
        <taxon>Bacteria</taxon>
        <taxon>Pseudomonadati</taxon>
        <taxon>Bacteroidota</taxon>
        <taxon>Sphingobacteriia</taxon>
        <taxon>Sphingobacteriales</taxon>
        <taxon>Sphingobacteriaceae</taxon>
        <taxon>Pedobacter</taxon>
    </lineage>
</organism>
<protein>
    <submittedName>
        <fullName evidence="2">KAP family P-loop domain-containing protein</fullName>
    </submittedName>
</protein>
<proteinExistence type="predicted"/>
<evidence type="ECO:0000313" key="2">
    <source>
        <dbReference type="EMBL" id="SDC23729.1"/>
    </source>
</evidence>
<dbReference type="Pfam" id="PF07693">
    <property type="entry name" value="KAP_NTPase"/>
    <property type="match status" value="1"/>
</dbReference>
<dbReference type="RefSeq" id="WP_052265933.1">
    <property type="nucleotide sequence ID" value="NZ_FMZH01000001.1"/>
</dbReference>
<sequence length="510" mass="59423">MQEVKNKSGERIPIDGELERFALHLSPADNKRIMFSAGFGAGKSYFLDSFFTAHSDSYHSVQLYPVDYSVSSNEDIFELIKFDLLDALLKRYAEKIKLSEEDISQGLITQEFLRSEVNFYKVFKVFAKHFIPFGEAATDTLDALKKLFDAHNTFSGEIRRTGTDSAEEFIKTFQRKSGSVRELDGTTLLIRDFVSRVRGDEDKPVVLVIDDLDRLDPEHIFRIFNVFTAHHDSRSEENKFGFDKVVFVCDVNNIEHIFHHRFGQKAEFSGYIDKFYSREIFQFRHRDFLKQLFHDAYLRPRLNTAQQDELARVYVQMLDKGHRFQKVLIRTVGEMIDIDAVRIRSLVKFSVYELADYTFSYNELRMQAFAYPLLSLIHLLRQLFPRLEDLDAAIAELAGNYHSDYSVTPKAFDDGGYARELINYSLPFISPDTIFTYNITSGEREMNVLNEKGRGYVIKYRLTEDFENGGGKMEYIVMYNPDQVGVIYRPNPFHLFLHAFRFCRQNGLLH</sequence>